<organism evidence="2 3">
    <name type="scientific">Plakobranchus ocellatus</name>
    <dbReference type="NCBI Taxonomy" id="259542"/>
    <lineage>
        <taxon>Eukaryota</taxon>
        <taxon>Metazoa</taxon>
        <taxon>Spiralia</taxon>
        <taxon>Lophotrochozoa</taxon>
        <taxon>Mollusca</taxon>
        <taxon>Gastropoda</taxon>
        <taxon>Heterobranchia</taxon>
        <taxon>Euthyneura</taxon>
        <taxon>Panpulmonata</taxon>
        <taxon>Sacoglossa</taxon>
        <taxon>Placobranchoidea</taxon>
        <taxon>Plakobranchidae</taxon>
        <taxon>Plakobranchus</taxon>
    </lineage>
</organism>
<evidence type="ECO:0000313" key="2">
    <source>
        <dbReference type="EMBL" id="GFO15305.1"/>
    </source>
</evidence>
<sequence>MATSAVANPNPLVSSHSHHHHNHQQQQYRSRASSTKFSMVSSSLESNATVHTSGTSIKPGKLYRQITPRKKINQFGVDKTDYKAYFLSSTVFPTAVRATLLAEMQEINPHKCGFDIVERRPSDDATGDHTHEIKTDSTTACTTRTHSALNAPPPTAAQSVTDRSMQSAPVVAINILERSNLTPDQQCDKDRRGSSIYSRDKLNHGSSMASKAKMNSVNTSTSVFGEYTLAISPGRAGLGENPKKSQELSPEDKALDEKARSQIESIKRRLEAEKQHRRRKPKSRAVPKLTAFSRSADTHPPSLVSSNPATGALARWKA</sequence>
<feature type="compositionally biased region" description="Polar residues" evidence="1">
    <location>
        <begin position="136"/>
        <end position="148"/>
    </location>
</feature>
<evidence type="ECO:0000256" key="1">
    <source>
        <dbReference type="SAM" id="MobiDB-lite"/>
    </source>
</evidence>
<feature type="region of interest" description="Disordered" evidence="1">
    <location>
        <begin position="181"/>
        <end position="215"/>
    </location>
</feature>
<dbReference type="EMBL" id="BLXT01004605">
    <property type="protein sequence ID" value="GFO15305.1"/>
    <property type="molecule type" value="Genomic_DNA"/>
</dbReference>
<feature type="compositionally biased region" description="Basic and acidic residues" evidence="1">
    <location>
        <begin position="241"/>
        <end position="274"/>
    </location>
</feature>
<protein>
    <submittedName>
        <fullName evidence="2">Uncharacterized protein</fullName>
    </submittedName>
</protein>
<feature type="region of interest" description="Disordered" evidence="1">
    <location>
        <begin position="1"/>
        <end position="58"/>
    </location>
</feature>
<feature type="compositionally biased region" description="Polar residues" evidence="1">
    <location>
        <begin position="1"/>
        <end position="13"/>
    </location>
</feature>
<feature type="compositionally biased region" description="Basic and acidic residues" evidence="1">
    <location>
        <begin position="186"/>
        <end position="203"/>
    </location>
</feature>
<accession>A0AAV4B6Y1</accession>
<reference evidence="2 3" key="1">
    <citation type="journal article" date="2021" name="Elife">
        <title>Chloroplast acquisition without the gene transfer in kleptoplastic sea slugs, Plakobranchus ocellatus.</title>
        <authorList>
            <person name="Maeda T."/>
            <person name="Takahashi S."/>
            <person name="Yoshida T."/>
            <person name="Shimamura S."/>
            <person name="Takaki Y."/>
            <person name="Nagai Y."/>
            <person name="Toyoda A."/>
            <person name="Suzuki Y."/>
            <person name="Arimoto A."/>
            <person name="Ishii H."/>
            <person name="Satoh N."/>
            <person name="Nishiyama T."/>
            <person name="Hasebe M."/>
            <person name="Maruyama T."/>
            <person name="Minagawa J."/>
            <person name="Obokata J."/>
            <person name="Shigenobu S."/>
        </authorList>
    </citation>
    <scope>NUCLEOTIDE SEQUENCE [LARGE SCALE GENOMIC DNA]</scope>
</reference>
<feature type="compositionally biased region" description="Polar residues" evidence="1">
    <location>
        <begin position="204"/>
        <end position="215"/>
    </location>
</feature>
<feature type="region of interest" description="Disordered" evidence="1">
    <location>
        <begin position="122"/>
        <end position="164"/>
    </location>
</feature>
<feature type="region of interest" description="Disordered" evidence="1">
    <location>
        <begin position="233"/>
        <end position="318"/>
    </location>
</feature>
<comment type="caution">
    <text evidence="2">The sequence shown here is derived from an EMBL/GenBank/DDBJ whole genome shotgun (WGS) entry which is preliminary data.</text>
</comment>
<keyword evidence="3" id="KW-1185">Reference proteome</keyword>
<dbReference type="Proteomes" id="UP000735302">
    <property type="component" value="Unassembled WGS sequence"/>
</dbReference>
<dbReference type="AlphaFoldDB" id="A0AAV4B6Y1"/>
<gene>
    <name evidence="2" type="ORF">PoB_004181000</name>
</gene>
<feature type="compositionally biased region" description="Basic and acidic residues" evidence="1">
    <location>
        <begin position="122"/>
        <end position="135"/>
    </location>
</feature>
<name>A0AAV4B6Y1_9GAST</name>
<feature type="compositionally biased region" description="Polar residues" evidence="1">
    <location>
        <begin position="28"/>
        <end position="56"/>
    </location>
</feature>
<evidence type="ECO:0000313" key="3">
    <source>
        <dbReference type="Proteomes" id="UP000735302"/>
    </source>
</evidence>
<proteinExistence type="predicted"/>
<feature type="compositionally biased region" description="Basic residues" evidence="1">
    <location>
        <begin position="275"/>
        <end position="285"/>
    </location>
</feature>